<name>A0ABN8XRP9_RANTA</name>
<evidence type="ECO:0000313" key="2">
    <source>
        <dbReference type="Proteomes" id="UP001176941"/>
    </source>
</evidence>
<gene>
    <name evidence="1" type="ORF">MRATA1EN1_LOCUS576</name>
</gene>
<dbReference type="EMBL" id="OX459937">
    <property type="protein sequence ID" value="CAI9151614.1"/>
    <property type="molecule type" value="Genomic_DNA"/>
</dbReference>
<evidence type="ECO:0000313" key="1">
    <source>
        <dbReference type="EMBL" id="CAI9151614.1"/>
    </source>
</evidence>
<accession>A0ABN8XRP9</accession>
<protein>
    <submittedName>
        <fullName evidence="1">Uncharacterized protein</fullName>
    </submittedName>
</protein>
<sequence>MQQGWALAVPPASNGHGFCVASKILFDLRVTTIHWAIVVAEMVKNLSAMQGTQVQSLCHADPLDKRMAPTLVFLCGEFHGQGSLVASSPCGHKETDTNEWLTLSQFTHHSSLKYKFL</sequence>
<reference evidence="1" key="1">
    <citation type="submission" date="2023-04" db="EMBL/GenBank/DDBJ databases">
        <authorList>
            <consortium name="ELIXIR-Norway"/>
        </authorList>
    </citation>
    <scope>NUCLEOTIDE SEQUENCE [LARGE SCALE GENOMIC DNA]</scope>
</reference>
<organism evidence="1 2">
    <name type="scientific">Rangifer tarandus platyrhynchus</name>
    <name type="common">Svalbard reindeer</name>
    <dbReference type="NCBI Taxonomy" id="3082113"/>
    <lineage>
        <taxon>Eukaryota</taxon>
        <taxon>Metazoa</taxon>
        <taxon>Chordata</taxon>
        <taxon>Craniata</taxon>
        <taxon>Vertebrata</taxon>
        <taxon>Euteleostomi</taxon>
        <taxon>Mammalia</taxon>
        <taxon>Eutheria</taxon>
        <taxon>Laurasiatheria</taxon>
        <taxon>Artiodactyla</taxon>
        <taxon>Ruminantia</taxon>
        <taxon>Pecora</taxon>
        <taxon>Cervidae</taxon>
        <taxon>Odocoileinae</taxon>
        <taxon>Rangifer</taxon>
    </lineage>
</organism>
<dbReference type="Proteomes" id="UP001176941">
    <property type="component" value="Chromosome 1"/>
</dbReference>
<proteinExistence type="predicted"/>
<keyword evidence="2" id="KW-1185">Reference proteome</keyword>